<keyword evidence="2" id="KW-1185">Reference proteome</keyword>
<organism evidence="1 2">
    <name type="scientific">Racocetra persica</name>
    <dbReference type="NCBI Taxonomy" id="160502"/>
    <lineage>
        <taxon>Eukaryota</taxon>
        <taxon>Fungi</taxon>
        <taxon>Fungi incertae sedis</taxon>
        <taxon>Mucoromycota</taxon>
        <taxon>Glomeromycotina</taxon>
        <taxon>Glomeromycetes</taxon>
        <taxon>Diversisporales</taxon>
        <taxon>Gigasporaceae</taxon>
        <taxon>Racocetra</taxon>
    </lineage>
</organism>
<accession>A0ACA9RRH4</accession>
<feature type="non-terminal residue" evidence="1">
    <location>
        <position position="323"/>
    </location>
</feature>
<proteinExistence type="predicted"/>
<feature type="non-terminal residue" evidence="1">
    <location>
        <position position="1"/>
    </location>
</feature>
<sequence>EQIGSSYATFSSLIKQSSFGALTDGQTFWYNINNNPSYYNEVKSYPSCIYSNLCVLITANLSYWHENAQSNPDISATIPKDLYTQMKRVSAWSIDFLPEWFGYILPFHLLLPYINSIILLSTAFIRGFSTIRISPQDSSVQAVTGSGKSVMLPIAALTREPNLDTIFINKNNERDSPLLSDNTLDNPIFVHKITRSTSQSSIDKWTQDGHRHIFIMTYAHEQQWETLILYQEMKKNKVYEYSKIIMMTATPVLWDWVTSHWTADAQDPVDNYVWGKETLPKYFQPHESFIRVVAMQEVVFQLSELSILTHVISRATQDQKPDH</sequence>
<dbReference type="Proteomes" id="UP000789920">
    <property type="component" value="Unassembled WGS sequence"/>
</dbReference>
<name>A0ACA9RRH4_9GLOM</name>
<dbReference type="EMBL" id="CAJVQC010065686">
    <property type="protein sequence ID" value="CAG8805750.1"/>
    <property type="molecule type" value="Genomic_DNA"/>
</dbReference>
<protein>
    <submittedName>
        <fullName evidence="1">14138_t:CDS:1</fullName>
    </submittedName>
</protein>
<gene>
    <name evidence="1" type="ORF">RPERSI_LOCUS22002</name>
</gene>
<evidence type="ECO:0000313" key="1">
    <source>
        <dbReference type="EMBL" id="CAG8805750.1"/>
    </source>
</evidence>
<reference evidence="1" key="1">
    <citation type="submission" date="2021-06" db="EMBL/GenBank/DDBJ databases">
        <authorList>
            <person name="Kallberg Y."/>
            <person name="Tangrot J."/>
            <person name="Rosling A."/>
        </authorList>
    </citation>
    <scope>NUCLEOTIDE SEQUENCE</scope>
    <source>
        <strain evidence="1">MA461A</strain>
    </source>
</reference>
<evidence type="ECO:0000313" key="2">
    <source>
        <dbReference type="Proteomes" id="UP000789920"/>
    </source>
</evidence>
<comment type="caution">
    <text evidence="1">The sequence shown here is derived from an EMBL/GenBank/DDBJ whole genome shotgun (WGS) entry which is preliminary data.</text>
</comment>